<feature type="region of interest" description="Disordered" evidence="9">
    <location>
        <begin position="1"/>
        <end position="90"/>
    </location>
</feature>
<evidence type="ECO:0000313" key="12">
    <source>
        <dbReference type="Proteomes" id="UP001497600"/>
    </source>
</evidence>
<keyword evidence="12" id="KW-1185">Reference proteome</keyword>
<feature type="compositionally biased region" description="Polar residues" evidence="9">
    <location>
        <begin position="30"/>
        <end position="39"/>
    </location>
</feature>
<keyword evidence="6" id="KW-0808">Transferase</keyword>
<dbReference type="GO" id="GO:0016874">
    <property type="term" value="F:ligase activity"/>
    <property type="evidence" value="ECO:0007669"/>
    <property type="project" value="UniProtKB-KW"/>
</dbReference>
<keyword evidence="11" id="KW-0436">Ligase</keyword>
<dbReference type="PROSITE" id="PS51698">
    <property type="entry name" value="U_BOX"/>
    <property type="match status" value="1"/>
</dbReference>
<dbReference type="PANTHER" id="PTHR13931:SF2">
    <property type="entry name" value="UBIQUITIN CONJUGATION FACTOR E4 B"/>
    <property type="match status" value="1"/>
</dbReference>
<evidence type="ECO:0000256" key="1">
    <source>
        <dbReference type="ARBA" id="ARBA00004123"/>
    </source>
</evidence>
<sequence>MSSADEIRAKRLAKLNSVAVPNNPDRANSRENVSSTSSKKPVEVPAPSPAKAGITKSVNVTSESSSSNSPLPSKKLSATSTPSIKTPSLSPEEEISKWLKQELESLFQATLEQSNSSSLVYLESLASDLGSSPLSGSHLESLFMEILTELGVPAAKTPFEYLFSVYQKCFQLKRFISKKDALYESKISILNEIIQLSCSYGIISFQVDDMFINNDIRSSVGFIVHNLDCSGFLIDIVNKSVEQETLLETLDVIVPTLSGMLYKIDLDNRMYSNYLTVFETLVSIKPVAAQFSQIQGFQPPSKDEALDYENKTILGSFLRLSPLSEAVGSYYFTENLNSLSPIQINSTYESIQNENKVLVDRLFFIVDKLIRGSGQTKQDMTRWFANLVNLNHLRRGSHAELKKLCSDGFMFNISLVLIKLSLPFLDYPNYTKIDKIDMNYFANCDLVDISEESRVNSSIQEANEQQSSDSDSTNFISDCFYLTLAYLHYGIGGIYLHYDRLKQQIKQTESRVEMVENNQIPPGANPMMMHLFRNQLPQLKKSVNSLKCTRHAIQAIFNHRSLQLDIFEFVVGATTYFTRLIDPKHTYPKTKLQIPLFSIDRVSQLDDQEFLQTKTPTPWKFFPEFILEGIINYCTFVSKFRGSPLVQNPSKLSLYVEFSIILLRCPELIGNPHMKAHLVEVLFIGSLPMSDGSSGFMAPIYDTNKLVRDNLLYSLLDFYVMVEKTGASSQFYDKFNSRYYVSVILEELWKNELYRHQLSSYSKNNVDFFIRFIARMLNDTTFLLDETFNELNSIHNFQQELKRRTIGGGEPNTELGTDEELAENLSSAERKAKSYMGLSNKTMELFKLFTKEVPSGFVLPEIVDRLSSMLNYNLAAMVGPKCSQLKVEDPKKYDFEPIRTLTDLCYIYSNLSSEDKFITAVARDGRSFKYELFVKAENILTTRTYTTPALLNTLRGFAQKAESKRQEDEDEELELGEIPDEFLDPLMFTLMEDPVILPGSKISIDRSTIKAHLLSDSTDPFNRLPLRLDDVIDDTDLKNKIEAFKKQKKLENTDVEMAL</sequence>
<comment type="similarity">
    <text evidence="4">Belongs to the ubiquitin conjugation factor E4 family.</text>
</comment>
<evidence type="ECO:0000256" key="6">
    <source>
        <dbReference type="ARBA" id="ARBA00022679"/>
    </source>
</evidence>
<dbReference type="Gene3D" id="3.30.40.10">
    <property type="entry name" value="Zinc/RING finger domain, C3HC4 (zinc finger)"/>
    <property type="match status" value="1"/>
</dbReference>
<keyword evidence="8" id="KW-0539">Nucleus</keyword>
<dbReference type="InterPro" id="IPR003613">
    <property type="entry name" value="Ubox_domain"/>
</dbReference>
<dbReference type="EMBL" id="OZ004254">
    <property type="protein sequence ID" value="CAK7897546.1"/>
    <property type="molecule type" value="Genomic_DNA"/>
</dbReference>
<dbReference type="CDD" id="cd16657">
    <property type="entry name" value="RING-Ubox_UBE4A"/>
    <property type="match status" value="1"/>
</dbReference>
<evidence type="ECO:0000256" key="7">
    <source>
        <dbReference type="ARBA" id="ARBA00022786"/>
    </source>
</evidence>
<name>A0ABP0E7W1_9ASCO</name>
<dbReference type="InterPro" id="IPR013083">
    <property type="entry name" value="Znf_RING/FYVE/PHD"/>
</dbReference>
<dbReference type="SMART" id="SM00504">
    <property type="entry name" value="Ubox"/>
    <property type="match status" value="1"/>
</dbReference>
<evidence type="ECO:0000313" key="11">
    <source>
        <dbReference type="EMBL" id="CAK7897546.1"/>
    </source>
</evidence>
<evidence type="ECO:0000256" key="3">
    <source>
        <dbReference type="ARBA" id="ARBA00004906"/>
    </source>
</evidence>
<evidence type="ECO:0000256" key="5">
    <source>
        <dbReference type="ARBA" id="ARBA00022490"/>
    </source>
</evidence>
<protein>
    <submittedName>
        <fullName evidence="11">E4 ubiquitin-protein ligase Ufd2p</fullName>
    </submittedName>
</protein>
<dbReference type="Pfam" id="PF04564">
    <property type="entry name" value="U-box"/>
    <property type="match status" value="1"/>
</dbReference>
<keyword evidence="5" id="KW-0963">Cytoplasm</keyword>
<evidence type="ECO:0000256" key="2">
    <source>
        <dbReference type="ARBA" id="ARBA00004496"/>
    </source>
</evidence>
<organism evidence="11 12">
    <name type="scientific">[Candida] anglica</name>
    <dbReference type="NCBI Taxonomy" id="148631"/>
    <lineage>
        <taxon>Eukaryota</taxon>
        <taxon>Fungi</taxon>
        <taxon>Dikarya</taxon>
        <taxon>Ascomycota</taxon>
        <taxon>Saccharomycotina</taxon>
        <taxon>Pichiomycetes</taxon>
        <taxon>Debaryomycetaceae</taxon>
        <taxon>Kurtzmaniella</taxon>
    </lineage>
</organism>
<gene>
    <name evidence="11" type="primary">UFD2</name>
    <name evidence="11" type="ORF">CAAN4_B10286</name>
</gene>
<evidence type="ECO:0000256" key="8">
    <source>
        <dbReference type="ARBA" id="ARBA00023242"/>
    </source>
</evidence>
<dbReference type="PANTHER" id="PTHR13931">
    <property type="entry name" value="UBIQUITINATION FACTOR E4"/>
    <property type="match status" value="1"/>
</dbReference>
<feature type="compositionally biased region" description="Low complexity" evidence="9">
    <location>
        <begin position="55"/>
        <end position="77"/>
    </location>
</feature>
<dbReference type="Proteomes" id="UP001497600">
    <property type="component" value="Chromosome B"/>
</dbReference>
<evidence type="ECO:0000256" key="9">
    <source>
        <dbReference type="SAM" id="MobiDB-lite"/>
    </source>
</evidence>
<evidence type="ECO:0000256" key="4">
    <source>
        <dbReference type="ARBA" id="ARBA00007434"/>
    </source>
</evidence>
<feature type="compositionally biased region" description="Polar residues" evidence="9">
    <location>
        <begin position="78"/>
        <end position="89"/>
    </location>
</feature>
<accession>A0ABP0E7W1</accession>
<dbReference type="InterPro" id="IPR019474">
    <property type="entry name" value="Ub_conjug_fac_E4_core"/>
</dbReference>
<proteinExistence type="inferred from homology"/>
<feature type="domain" description="U-box" evidence="10">
    <location>
        <begin position="977"/>
        <end position="1051"/>
    </location>
</feature>
<dbReference type="InterPro" id="IPR045132">
    <property type="entry name" value="UBE4"/>
</dbReference>
<dbReference type="SUPFAM" id="SSF57850">
    <property type="entry name" value="RING/U-box"/>
    <property type="match status" value="1"/>
</dbReference>
<keyword evidence="7" id="KW-0833">Ubl conjugation pathway</keyword>
<dbReference type="Pfam" id="PF10408">
    <property type="entry name" value="Ufd2P_core"/>
    <property type="match status" value="1"/>
</dbReference>
<comment type="pathway">
    <text evidence="3">Protein modification; protein ubiquitination.</text>
</comment>
<comment type="subcellular location">
    <subcellularLocation>
        <location evidence="2">Cytoplasm</location>
    </subcellularLocation>
    <subcellularLocation>
        <location evidence="1">Nucleus</location>
    </subcellularLocation>
</comment>
<evidence type="ECO:0000259" key="10">
    <source>
        <dbReference type="PROSITE" id="PS51698"/>
    </source>
</evidence>
<reference evidence="11 12" key="1">
    <citation type="submission" date="2024-01" db="EMBL/GenBank/DDBJ databases">
        <authorList>
            <consortium name="Genoscope - CEA"/>
            <person name="William W."/>
        </authorList>
    </citation>
    <scope>NUCLEOTIDE SEQUENCE [LARGE SCALE GENOMIC DNA]</scope>
    <source>
        <strain evidence="11 12">29B2s-10</strain>
    </source>
</reference>